<protein>
    <submittedName>
        <fullName evidence="3">V-set and immunoglobulin domain containing 8</fullName>
    </submittedName>
</protein>
<dbReference type="AlphaFoldDB" id="A0A8C8SEB4"/>
<accession>A0A8C8SEB4</accession>
<dbReference type="InterPro" id="IPR036179">
    <property type="entry name" value="Ig-like_dom_sf"/>
</dbReference>
<dbReference type="PANTHER" id="PTHR45166">
    <property type="entry name" value="V-SET AND IMMUNOGLOBULIN DOMAIN-CONTAINING PROTEIN 8"/>
    <property type="match status" value="1"/>
</dbReference>
<name>A0A8C8SEB4_9SAUR</name>
<feature type="compositionally biased region" description="Polar residues" evidence="1">
    <location>
        <begin position="274"/>
        <end position="305"/>
    </location>
</feature>
<dbReference type="InterPro" id="IPR013106">
    <property type="entry name" value="Ig_V-set"/>
</dbReference>
<dbReference type="SUPFAM" id="SSF48726">
    <property type="entry name" value="Immunoglobulin"/>
    <property type="match status" value="2"/>
</dbReference>
<evidence type="ECO:0000313" key="4">
    <source>
        <dbReference type="Proteomes" id="UP000694393"/>
    </source>
</evidence>
<dbReference type="SMART" id="SM00408">
    <property type="entry name" value="IGc2"/>
    <property type="match status" value="2"/>
</dbReference>
<dbReference type="InterPro" id="IPR007110">
    <property type="entry name" value="Ig-like_dom"/>
</dbReference>
<reference evidence="3" key="2">
    <citation type="submission" date="2025-09" db="UniProtKB">
        <authorList>
            <consortium name="Ensembl"/>
        </authorList>
    </citation>
    <scope>IDENTIFICATION</scope>
</reference>
<dbReference type="SMART" id="SM00406">
    <property type="entry name" value="IGv"/>
    <property type="match status" value="1"/>
</dbReference>
<sequence length="305" mass="33075">MKLACVCLPELKSPEQQGWPSGTLSVCLSALLPAVRISGQGQQVLYLARGDSVRLGCPYVLDPEDNGPNDLDIEWTLVSPVHRLPFLTYQGHQIVYGNAPSLRQRVAFLIQDPSQYDASIRLANLQVSDSATYECKVKKATVDTRQITVNVLGKPAAPRCWMDGEPALGRDLMLRCRSDGGSPPLSYEWSKMGDYGMSWLPPRTVQGNSGDMLIQSLSQEHGGTYCCRATNKVGYSQCMVQVSIPRTSYSGRLGGTREDGPAPPPPPRPGRCLSAQSGSMNKTRGSDSSSLQLSPEPSIGSSLMR</sequence>
<evidence type="ECO:0000259" key="2">
    <source>
        <dbReference type="PROSITE" id="PS50835"/>
    </source>
</evidence>
<dbReference type="PANTHER" id="PTHR45166:SF1">
    <property type="entry name" value="V-SET AND IMMUNOGLOBULIN DOMAIN-CONTAINING PROTEIN 8"/>
    <property type="match status" value="1"/>
</dbReference>
<reference evidence="3" key="1">
    <citation type="submission" date="2025-08" db="UniProtKB">
        <authorList>
            <consortium name="Ensembl"/>
        </authorList>
    </citation>
    <scope>IDENTIFICATION</scope>
</reference>
<feature type="region of interest" description="Disordered" evidence="1">
    <location>
        <begin position="249"/>
        <end position="305"/>
    </location>
</feature>
<proteinExistence type="predicted"/>
<feature type="domain" description="Ig-like" evidence="2">
    <location>
        <begin position="155"/>
        <end position="243"/>
    </location>
</feature>
<evidence type="ECO:0000313" key="3">
    <source>
        <dbReference type="Ensembl" id="ENSPCEP00000018434.1"/>
    </source>
</evidence>
<dbReference type="Gene3D" id="2.60.40.10">
    <property type="entry name" value="Immunoglobulins"/>
    <property type="match status" value="2"/>
</dbReference>
<dbReference type="InterPro" id="IPR013783">
    <property type="entry name" value="Ig-like_fold"/>
</dbReference>
<dbReference type="Proteomes" id="UP000694393">
    <property type="component" value="Unplaced"/>
</dbReference>
<dbReference type="Pfam" id="PF07686">
    <property type="entry name" value="V-set"/>
    <property type="match status" value="1"/>
</dbReference>
<keyword evidence="4" id="KW-1185">Reference proteome</keyword>
<dbReference type="InterPro" id="IPR052871">
    <property type="entry name" value="V-set/Ig_domain"/>
</dbReference>
<dbReference type="InterPro" id="IPR003598">
    <property type="entry name" value="Ig_sub2"/>
</dbReference>
<dbReference type="CDD" id="cd00096">
    <property type="entry name" value="Ig"/>
    <property type="match status" value="1"/>
</dbReference>
<dbReference type="Ensembl" id="ENSPCET00000019056.1">
    <property type="protein sequence ID" value="ENSPCEP00000018434.1"/>
    <property type="gene ID" value="ENSPCEG00000014379.1"/>
</dbReference>
<evidence type="ECO:0000256" key="1">
    <source>
        <dbReference type="SAM" id="MobiDB-lite"/>
    </source>
</evidence>
<feature type="domain" description="Ig-like" evidence="2">
    <location>
        <begin position="33"/>
        <end position="148"/>
    </location>
</feature>
<dbReference type="Pfam" id="PF13927">
    <property type="entry name" value="Ig_3"/>
    <property type="match status" value="1"/>
</dbReference>
<dbReference type="SMART" id="SM00409">
    <property type="entry name" value="IG"/>
    <property type="match status" value="2"/>
</dbReference>
<dbReference type="PROSITE" id="PS50835">
    <property type="entry name" value="IG_LIKE"/>
    <property type="match status" value="2"/>
</dbReference>
<dbReference type="InterPro" id="IPR003599">
    <property type="entry name" value="Ig_sub"/>
</dbReference>
<organism evidence="3 4">
    <name type="scientific">Pelusios castaneus</name>
    <name type="common">West African mud turtle</name>
    <dbReference type="NCBI Taxonomy" id="367368"/>
    <lineage>
        <taxon>Eukaryota</taxon>
        <taxon>Metazoa</taxon>
        <taxon>Chordata</taxon>
        <taxon>Craniata</taxon>
        <taxon>Vertebrata</taxon>
        <taxon>Euteleostomi</taxon>
        <taxon>Archelosauria</taxon>
        <taxon>Testudinata</taxon>
        <taxon>Testudines</taxon>
        <taxon>Pleurodira</taxon>
        <taxon>Pelomedusidae</taxon>
        <taxon>Pelusios</taxon>
    </lineage>
</organism>